<organism evidence="1 2">
    <name type="scientific">Arthrospiribacter ruber</name>
    <dbReference type="NCBI Taxonomy" id="2487934"/>
    <lineage>
        <taxon>Bacteria</taxon>
        <taxon>Pseudomonadati</taxon>
        <taxon>Bacteroidota</taxon>
        <taxon>Cytophagia</taxon>
        <taxon>Cytophagales</taxon>
        <taxon>Cyclobacteriaceae</taxon>
        <taxon>Arthrospiribacter</taxon>
    </lineage>
</organism>
<name>A0A951MIZ5_9BACT</name>
<protein>
    <submittedName>
        <fullName evidence="1">Uncharacterized protein</fullName>
    </submittedName>
</protein>
<dbReference type="RefSeq" id="WP_219293564.1">
    <property type="nucleotide sequence ID" value="NZ_RPHB01000011.1"/>
</dbReference>
<accession>A0A951MIZ5</accession>
<sequence>MRIIKIEDEWIIFAKELDPIKSLEIVFGYCDLAYNKNNVNLFLESSFLVFPHETFKKEPSYTLFLAKLIREVIVSLYVLEERKKEFKNSSYSLSEGFLQRVDSISKKNNEMLWLAYPSSLSAKEVENPFKLIKRIKQILTLDNWMEFIDLCTTNCLGFGFEPEWDGFQEQATCTYFLPKMIDIGLLIYATENEFRRKTHKQLT</sequence>
<dbReference type="EMBL" id="RPHB01000011">
    <property type="protein sequence ID" value="MBW3470031.1"/>
    <property type="molecule type" value="Genomic_DNA"/>
</dbReference>
<comment type="caution">
    <text evidence="1">The sequence shown here is derived from an EMBL/GenBank/DDBJ whole genome shotgun (WGS) entry which is preliminary data.</text>
</comment>
<reference evidence="1 2" key="1">
    <citation type="journal article" date="2020" name="Syst. Appl. Microbiol.">
        <title>Arthrospiribacter ruber gen. nov., sp. nov., a novel bacterium isolated from Arthrospira cultures.</title>
        <authorList>
            <person name="Waleron M."/>
            <person name="Misztak A."/>
            <person name="Waleron M.M."/>
            <person name="Furmaniak M."/>
            <person name="Mrozik A."/>
            <person name="Waleron K."/>
        </authorList>
    </citation>
    <scope>NUCLEOTIDE SEQUENCE [LARGE SCALE GENOMIC DNA]</scope>
    <source>
        <strain evidence="1 2">DPMB0001</strain>
    </source>
</reference>
<proteinExistence type="predicted"/>
<evidence type="ECO:0000313" key="2">
    <source>
        <dbReference type="Proteomes" id="UP000727490"/>
    </source>
</evidence>
<dbReference type="Proteomes" id="UP000727490">
    <property type="component" value="Unassembled WGS sequence"/>
</dbReference>
<gene>
    <name evidence="1" type="ORF">EGN73_19750</name>
</gene>
<keyword evidence="2" id="KW-1185">Reference proteome</keyword>
<dbReference type="AlphaFoldDB" id="A0A951MIZ5"/>
<evidence type="ECO:0000313" key="1">
    <source>
        <dbReference type="EMBL" id="MBW3470031.1"/>
    </source>
</evidence>